<keyword evidence="2" id="KW-0418">Kinase</keyword>
<dbReference type="Proteomes" id="UP000245207">
    <property type="component" value="Unassembled WGS sequence"/>
</dbReference>
<sequence length="70" mass="8327">MQREGFKSVSNEDDIDDDGYWEKKLPESYQRYIEMSDKPLDYTTKKELYHIFCHGFLADKKRLISSQAST</sequence>
<dbReference type="EMBL" id="PKPP01002735">
    <property type="protein sequence ID" value="PWA73463.1"/>
    <property type="molecule type" value="Genomic_DNA"/>
</dbReference>
<organism evidence="2 3">
    <name type="scientific">Artemisia annua</name>
    <name type="common">Sweet wormwood</name>
    <dbReference type="NCBI Taxonomy" id="35608"/>
    <lineage>
        <taxon>Eukaryota</taxon>
        <taxon>Viridiplantae</taxon>
        <taxon>Streptophyta</taxon>
        <taxon>Embryophyta</taxon>
        <taxon>Tracheophyta</taxon>
        <taxon>Spermatophyta</taxon>
        <taxon>Magnoliopsida</taxon>
        <taxon>eudicotyledons</taxon>
        <taxon>Gunneridae</taxon>
        <taxon>Pentapetalae</taxon>
        <taxon>asterids</taxon>
        <taxon>campanulids</taxon>
        <taxon>Asterales</taxon>
        <taxon>Asteraceae</taxon>
        <taxon>Asteroideae</taxon>
        <taxon>Anthemideae</taxon>
        <taxon>Artemisiinae</taxon>
        <taxon>Artemisia</taxon>
    </lineage>
</organism>
<accession>A0A2U1NIW4</accession>
<keyword evidence="3" id="KW-1185">Reference proteome</keyword>
<dbReference type="GO" id="GO:0016301">
    <property type="term" value="F:kinase activity"/>
    <property type="evidence" value="ECO:0007669"/>
    <property type="project" value="UniProtKB-KW"/>
</dbReference>
<comment type="caution">
    <text evidence="2">The sequence shown here is derived from an EMBL/GenBank/DDBJ whole genome shotgun (WGS) entry which is preliminary data.</text>
</comment>
<evidence type="ECO:0000313" key="3">
    <source>
        <dbReference type="Proteomes" id="UP000245207"/>
    </source>
</evidence>
<proteinExistence type="predicted"/>
<protein>
    <submittedName>
        <fullName evidence="2">Protein kinase-like domain, Phloem protein 2-like protein</fullName>
    </submittedName>
</protein>
<reference evidence="2 3" key="1">
    <citation type="journal article" date="2018" name="Mol. Plant">
        <title>The genome of Artemisia annua provides insight into the evolution of Asteraceae family and artemisinin biosynthesis.</title>
        <authorList>
            <person name="Shen Q."/>
            <person name="Zhang L."/>
            <person name="Liao Z."/>
            <person name="Wang S."/>
            <person name="Yan T."/>
            <person name="Shi P."/>
            <person name="Liu M."/>
            <person name="Fu X."/>
            <person name="Pan Q."/>
            <person name="Wang Y."/>
            <person name="Lv Z."/>
            <person name="Lu X."/>
            <person name="Zhang F."/>
            <person name="Jiang W."/>
            <person name="Ma Y."/>
            <person name="Chen M."/>
            <person name="Hao X."/>
            <person name="Li L."/>
            <person name="Tang Y."/>
            <person name="Lv G."/>
            <person name="Zhou Y."/>
            <person name="Sun X."/>
            <person name="Brodelius P.E."/>
            <person name="Rose J.K.C."/>
            <person name="Tang K."/>
        </authorList>
    </citation>
    <scope>NUCLEOTIDE SEQUENCE [LARGE SCALE GENOMIC DNA]</scope>
    <source>
        <strain evidence="3">cv. Huhao1</strain>
        <tissue evidence="2">Leaf</tissue>
    </source>
</reference>
<dbReference type="OrthoDB" id="10493955at2759"/>
<keyword evidence="2" id="KW-0808">Transferase</keyword>
<feature type="region of interest" description="Disordered" evidence="1">
    <location>
        <begin position="1"/>
        <end position="20"/>
    </location>
</feature>
<gene>
    <name evidence="2" type="ORF">CTI12_AA259320</name>
</gene>
<name>A0A2U1NIW4_ARTAN</name>
<evidence type="ECO:0000256" key="1">
    <source>
        <dbReference type="SAM" id="MobiDB-lite"/>
    </source>
</evidence>
<dbReference type="AlphaFoldDB" id="A0A2U1NIW4"/>
<evidence type="ECO:0000313" key="2">
    <source>
        <dbReference type="EMBL" id="PWA73463.1"/>
    </source>
</evidence>